<organism evidence="1 2">
    <name type="scientific">Guinea pig adenovirus 1</name>
    <dbReference type="NCBI Taxonomy" id="2847100"/>
    <lineage>
        <taxon>Viruses</taxon>
        <taxon>Varidnaviria</taxon>
        <taxon>Bamfordvirae</taxon>
        <taxon>Preplasmiviricota</taxon>
        <taxon>Polisuviricotina</taxon>
        <taxon>Pharingeaviricetes</taxon>
        <taxon>Rowavirales</taxon>
        <taxon>Adenoviridae</taxon>
        <taxon>Mastadenovirus</taxon>
        <taxon>Mastadenovirus caviae</taxon>
        <taxon>Guinea pig mastadenovirus A</taxon>
    </lineage>
</organism>
<reference evidence="1" key="1">
    <citation type="submission" date="2020-01" db="EMBL/GenBank/DDBJ databases">
        <title>Genomic and phylogenetic analysis of two Guinea pig adenovirus strains recovered from archival lung tissue.</title>
        <authorList>
            <person name="Hofmann-Sieber H."/>
            <person name="Gonzalez G."/>
            <person name="Spohn M."/>
            <person name="Dobner T."/>
            <person name="Kajon A.E."/>
        </authorList>
    </citation>
    <scope>NUCLEOTIDE SEQUENCE</scope>
    <source>
        <strain evidence="1">AUS96</strain>
    </source>
</reference>
<proteinExistence type="predicted"/>
<evidence type="ECO:0000313" key="1">
    <source>
        <dbReference type="EMBL" id="QIZ64175.1"/>
    </source>
</evidence>
<name>A0AC61M0L2_9ADEN</name>
<protein>
    <submittedName>
        <fullName evidence="1">GP3</fullName>
    </submittedName>
</protein>
<sequence length="464" mass="50523">MATGFRCSAGGEPGGGRRGAVRSGHLAECVFFFLGERKKKSAVMDLCSFSVEQLGTGARSPEPFGLGVASVVFYSSESVVVHAGDTLVVDTGVYGLLSEGYFGTLGALPGSVSGLNSCVVSGLVPGGMRHRVRVTVSNWGAHRCHIRVGSPLCMMLVHESVVCRVERAEGDSLPRPRDPVARRLRWEDDGEDGGSSTDTDFLEPNNQVGRPASVAATAAAAARSESEDSDATNIDDTTTDDDEEVEDENEDRGGGGGGAVTRGDEGMDEEVVFRPEAGGEMEGQEGRTPEPEPASEAHPEPEPERDWVDQMVPLFQSLVFQITLDGTAVKESILGKLVRGMLDQVRNVLVFEHHMRMEGPGLSSRARRRYRSLLDAALGERGSARRLRLHLPEHRRAMDLGFVSMSQRRESRWRVVCDLTVGGMRYDVQDPQDLLTELRDTVEHYWRRRGPGVAVDVCRSPNLF</sequence>
<keyword evidence="2" id="KW-1185">Reference proteome</keyword>
<dbReference type="Proteomes" id="UP000502787">
    <property type="component" value="Segment"/>
</dbReference>
<evidence type="ECO:0000313" key="2">
    <source>
        <dbReference type="Proteomes" id="UP000502787"/>
    </source>
</evidence>
<accession>A0AC61M0L2</accession>
<dbReference type="EMBL" id="MN986925">
    <property type="protein sequence ID" value="QIZ64175.1"/>
    <property type="molecule type" value="Genomic_DNA"/>
</dbReference>